<feature type="region of interest" description="Disordered" evidence="1">
    <location>
        <begin position="54"/>
        <end position="108"/>
    </location>
</feature>
<comment type="caution">
    <text evidence="2">The sequence shown here is derived from an EMBL/GenBank/DDBJ whole genome shotgun (WGS) entry which is preliminary data.</text>
</comment>
<evidence type="ECO:0000313" key="2">
    <source>
        <dbReference type="EMBL" id="CAG8852445.1"/>
    </source>
</evidence>
<evidence type="ECO:0000313" key="3">
    <source>
        <dbReference type="Proteomes" id="UP000789901"/>
    </source>
</evidence>
<name>A0ABN7XCF0_GIGMA</name>
<organism evidence="2 3">
    <name type="scientific">Gigaspora margarita</name>
    <dbReference type="NCBI Taxonomy" id="4874"/>
    <lineage>
        <taxon>Eukaryota</taxon>
        <taxon>Fungi</taxon>
        <taxon>Fungi incertae sedis</taxon>
        <taxon>Mucoromycota</taxon>
        <taxon>Glomeromycotina</taxon>
        <taxon>Glomeromycetes</taxon>
        <taxon>Diversisporales</taxon>
        <taxon>Gigasporaceae</taxon>
        <taxon>Gigaspora</taxon>
    </lineage>
</organism>
<protein>
    <submittedName>
        <fullName evidence="2">28524_t:CDS:1</fullName>
    </submittedName>
</protein>
<dbReference type="EMBL" id="CAJVQB010112059">
    <property type="protein sequence ID" value="CAG8852445.1"/>
    <property type="molecule type" value="Genomic_DNA"/>
</dbReference>
<sequence>GEFTNTNKILQRKEKKSTKVLRLVRANALIKKSRTKYNTTNEIHEIYENMMTKQQKTTSLQEKPSLSHKQKSRTQVRALQDTTNIKHLTKNSISIKHTDSSSKTNTNSTNTLEISFLLQLDNKVKLAEVNNKPKPNIKENKHPVINENNSKR</sequence>
<keyword evidence="3" id="KW-1185">Reference proteome</keyword>
<feature type="compositionally biased region" description="Polar residues" evidence="1">
    <location>
        <begin position="54"/>
        <end position="64"/>
    </location>
</feature>
<gene>
    <name evidence="2" type="ORF">GMARGA_LOCUS41266</name>
</gene>
<feature type="non-terminal residue" evidence="2">
    <location>
        <position position="152"/>
    </location>
</feature>
<accession>A0ABN7XCF0</accession>
<feature type="non-terminal residue" evidence="2">
    <location>
        <position position="1"/>
    </location>
</feature>
<reference evidence="2 3" key="1">
    <citation type="submission" date="2021-06" db="EMBL/GenBank/DDBJ databases">
        <authorList>
            <person name="Kallberg Y."/>
            <person name="Tangrot J."/>
            <person name="Rosling A."/>
        </authorList>
    </citation>
    <scope>NUCLEOTIDE SEQUENCE [LARGE SCALE GENOMIC DNA]</scope>
    <source>
        <strain evidence="2 3">120-4 pot B 10/14</strain>
    </source>
</reference>
<proteinExistence type="predicted"/>
<evidence type="ECO:0000256" key="1">
    <source>
        <dbReference type="SAM" id="MobiDB-lite"/>
    </source>
</evidence>
<feature type="compositionally biased region" description="Basic and acidic residues" evidence="1">
    <location>
        <begin position="136"/>
        <end position="152"/>
    </location>
</feature>
<feature type="compositionally biased region" description="Polar residues" evidence="1">
    <location>
        <begin position="75"/>
        <end position="95"/>
    </location>
</feature>
<dbReference type="Proteomes" id="UP000789901">
    <property type="component" value="Unassembled WGS sequence"/>
</dbReference>
<feature type="region of interest" description="Disordered" evidence="1">
    <location>
        <begin position="130"/>
        <end position="152"/>
    </location>
</feature>